<dbReference type="PRINTS" id="PR00453">
    <property type="entry name" value="VWFADOMAIN"/>
</dbReference>
<feature type="domain" description="Chitin-binding type-2" evidence="2">
    <location>
        <begin position="399"/>
        <end position="466"/>
    </location>
</feature>
<dbReference type="Proteomes" id="UP001497497">
    <property type="component" value="Unassembled WGS sequence"/>
</dbReference>
<proteinExistence type="predicted"/>
<dbReference type="GO" id="GO:0005576">
    <property type="term" value="C:extracellular region"/>
    <property type="evidence" value="ECO:0007669"/>
    <property type="project" value="InterPro"/>
</dbReference>
<sequence>CELAQVDLVFVLDSSSGVGEANFKEMLNFVTDFLFFAFVDNGNFRVGVMTYGDDAYVQFQMSQYQRNKAAMMSALKNLAYRPGGSNKAAALKALRENMYTVANGDRTDVPNVVLFLSASDSNINTAQTVTEAEAARAFGMQIFGVGEYLKSHRMLNFVQNLQVEMLNFVQNLQVEMLNFVQNLQVEMSKLVQNLQVGMLNFVQNLQVGMLNFVQNLQVEMLNFVQNLQVEMLNFVQNLQDPSVTNTGVRAGLVTYSDNFQVITNVTAPNSVSLTAAAVNNLPNGLRQGAANLANALRAIVLPPRVSDYRSYVAIIAPESSYTADQTNVLAEIARLKALGYTIVPFVIAENNRLDVQTLMREASGAQYFFDFNNYSQLEAALKNFTRDGLCKGYVGPKAGGLCDNSGHRVNGMSVVAHPMDCDKYVQCYYNNLINLDIGVVRTCPRGLHWNQANKTCGQPNEIRCPNDRCREDCEPYKMEGACGAYWDCENGVSTPKCCQQFFSFIPGVGCQLDYTCKDECGPEKWCGECDTR</sequence>
<dbReference type="SUPFAM" id="SSF53300">
    <property type="entry name" value="vWA-like"/>
    <property type="match status" value="2"/>
</dbReference>
<reference evidence="3 4" key="1">
    <citation type="submission" date="2024-04" db="EMBL/GenBank/DDBJ databases">
        <authorList>
            <consortium name="Genoscope - CEA"/>
            <person name="William W."/>
        </authorList>
    </citation>
    <scope>NUCLEOTIDE SEQUENCE [LARGE SCALE GENOMIC DNA]</scope>
</reference>
<dbReference type="Pfam" id="PF01607">
    <property type="entry name" value="CBM_14"/>
    <property type="match status" value="1"/>
</dbReference>
<dbReference type="SMART" id="SM00494">
    <property type="entry name" value="ChtBD2"/>
    <property type="match status" value="1"/>
</dbReference>
<dbReference type="PROSITE" id="PS50940">
    <property type="entry name" value="CHIT_BIND_II"/>
    <property type="match status" value="1"/>
</dbReference>
<dbReference type="SUPFAM" id="SSF57625">
    <property type="entry name" value="Invertebrate chitin-binding proteins"/>
    <property type="match status" value="1"/>
</dbReference>
<dbReference type="InterPro" id="IPR002557">
    <property type="entry name" value="Chitin-bd_dom"/>
</dbReference>
<dbReference type="SMART" id="SM00327">
    <property type="entry name" value="VWA"/>
    <property type="match status" value="2"/>
</dbReference>
<evidence type="ECO:0000259" key="1">
    <source>
        <dbReference type="PROSITE" id="PS50234"/>
    </source>
</evidence>
<feature type="domain" description="VWFA" evidence="1">
    <location>
        <begin position="7"/>
        <end position="194"/>
    </location>
</feature>
<protein>
    <submittedName>
        <fullName evidence="3">Uncharacterized protein</fullName>
    </submittedName>
</protein>
<evidence type="ECO:0000313" key="3">
    <source>
        <dbReference type="EMBL" id="CAL1548257.1"/>
    </source>
</evidence>
<dbReference type="AlphaFoldDB" id="A0AAV2IR29"/>
<gene>
    <name evidence="3" type="ORF">GSLYS_00021574001</name>
</gene>
<dbReference type="InterPro" id="IPR002035">
    <property type="entry name" value="VWF_A"/>
</dbReference>
<dbReference type="EMBL" id="CAXITT010001241">
    <property type="protein sequence ID" value="CAL1548257.1"/>
    <property type="molecule type" value="Genomic_DNA"/>
</dbReference>
<feature type="non-terminal residue" evidence="3">
    <location>
        <position position="1"/>
    </location>
</feature>
<dbReference type="InterPro" id="IPR036465">
    <property type="entry name" value="vWFA_dom_sf"/>
</dbReference>
<dbReference type="InterPro" id="IPR036508">
    <property type="entry name" value="Chitin-bd_dom_sf"/>
</dbReference>
<comment type="caution">
    <text evidence="3">The sequence shown here is derived from an EMBL/GenBank/DDBJ whole genome shotgun (WGS) entry which is preliminary data.</text>
</comment>
<dbReference type="PROSITE" id="PS50234">
    <property type="entry name" value="VWFA"/>
    <property type="match status" value="1"/>
</dbReference>
<dbReference type="Gene3D" id="2.170.140.10">
    <property type="entry name" value="Chitin binding domain"/>
    <property type="match status" value="1"/>
</dbReference>
<dbReference type="InterPro" id="IPR050525">
    <property type="entry name" value="ECM_Assembly_Org"/>
</dbReference>
<accession>A0AAV2IR29</accession>
<name>A0AAV2IR29_LYMST</name>
<keyword evidence="4" id="KW-1185">Reference proteome</keyword>
<organism evidence="3 4">
    <name type="scientific">Lymnaea stagnalis</name>
    <name type="common">Great pond snail</name>
    <name type="synonym">Helix stagnalis</name>
    <dbReference type="NCBI Taxonomy" id="6523"/>
    <lineage>
        <taxon>Eukaryota</taxon>
        <taxon>Metazoa</taxon>
        <taxon>Spiralia</taxon>
        <taxon>Lophotrochozoa</taxon>
        <taxon>Mollusca</taxon>
        <taxon>Gastropoda</taxon>
        <taxon>Heterobranchia</taxon>
        <taxon>Euthyneura</taxon>
        <taxon>Panpulmonata</taxon>
        <taxon>Hygrophila</taxon>
        <taxon>Lymnaeoidea</taxon>
        <taxon>Lymnaeidae</taxon>
        <taxon>Lymnaea</taxon>
    </lineage>
</organism>
<evidence type="ECO:0000313" key="4">
    <source>
        <dbReference type="Proteomes" id="UP001497497"/>
    </source>
</evidence>
<dbReference type="Gene3D" id="3.40.50.410">
    <property type="entry name" value="von Willebrand factor, type A domain"/>
    <property type="match status" value="2"/>
</dbReference>
<dbReference type="GO" id="GO:0008061">
    <property type="term" value="F:chitin binding"/>
    <property type="evidence" value="ECO:0007669"/>
    <property type="project" value="InterPro"/>
</dbReference>
<dbReference type="PANTHER" id="PTHR24020:SF20">
    <property type="entry name" value="PH DOMAIN-CONTAINING PROTEIN"/>
    <property type="match status" value="1"/>
</dbReference>
<dbReference type="CDD" id="cd01450">
    <property type="entry name" value="vWFA_subfamily_ECM"/>
    <property type="match status" value="1"/>
</dbReference>
<evidence type="ECO:0000259" key="2">
    <source>
        <dbReference type="PROSITE" id="PS50940"/>
    </source>
</evidence>
<dbReference type="Pfam" id="PF00092">
    <property type="entry name" value="VWA"/>
    <property type="match status" value="2"/>
</dbReference>
<dbReference type="PANTHER" id="PTHR24020">
    <property type="entry name" value="COLLAGEN ALPHA"/>
    <property type="match status" value="1"/>
</dbReference>